<name>A7NLQ4_ROSCS</name>
<dbReference type="PANTHER" id="PTHR14087">
    <property type="entry name" value="THYMOCYTE NUCLEAR PROTEIN 1"/>
    <property type="match status" value="1"/>
</dbReference>
<dbReference type="OrthoDB" id="9791347at2"/>
<organism evidence="2 3">
    <name type="scientific">Roseiflexus castenholzii (strain DSM 13941 / HLO8)</name>
    <dbReference type="NCBI Taxonomy" id="383372"/>
    <lineage>
        <taxon>Bacteria</taxon>
        <taxon>Bacillati</taxon>
        <taxon>Chloroflexota</taxon>
        <taxon>Chloroflexia</taxon>
        <taxon>Chloroflexales</taxon>
        <taxon>Roseiflexineae</taxon>
        <taxon>Roseiflexaceae</taxon>
        <taxon>Roseiflexus</taxon>
    </lineage>
</organism>
<dbReference type="Gene3D" id="3.10.590.10">
    <property type="entry name" value="ph1033 like domains"/>
    <property type="match status" value="1"/>
</dbReference>
<sequence length="142" mass="15812">MSKRFWLLKTEPDCYAWSDLVRDGRTVWDGVANNVALKHLREMQPGDEALIYHTGDERRAVGRAEVISTPYPDPHQSDPRLIVVDVRPLAPLPRPVALADIKADPAFADFALVRQSRLSVVPVTEAQWQRLLAMAGVASSAE</sequence>
<dbReference type="InterPro" id="IPR052181">
    <property type="entry name" value="5hmC_binding"/>
</dbReference>
<proteinExistence type="predicted"/>
<dbReference type="InterPro" id="IPR047197">
    <property type="entry name" value="THYN1-like_EVE"/>
</dbReference>
<evidence type="ECO:0000313" key="3">
    <source>
        <dbReference type="Proteomes" id="UP000000263"/>
    </source>
</evidence>
<dbReference type="EMBL" id="CP000804">
    <property type="protein sequence ID" value="ABU58450.1"/>
    <property type="molecule type" value="Genomic_DNA"/>
</dbReference>
<dbReference type="CDD" id="cd21133">
    <property type="entry name" value="EVE"/>
    <property type="match status" value="1"/>
</dbReference>
<reference evidence="2 3" key="1">
    <citation type="submission" date="2007-08" db="EMBL/GenBank/DDBJ databases">
        <title>Complete sequence of Roseiflexus castenholzii DSM 13941.</title>
        <authorList>
            <consortium name="US DOE Joint Genome Institute"/>
            <person name="Copeland A."/>
            <person name="Lucas S."/>
            <person name="Lapidus A."/>
            <person name="Barry K."/>
            <person name="Glavina del Rio T."/>
            <person name="Dalin E."/>
            <person name="Tice H."/>
            <person name="Pitluck S."/>
            <person name="Thompson L.S."/>
            <person name="Brettin T."/>
            <person name="Bruce D."/>
            <person name="Detter J.C."/>
            <person name="Han C."/>
            <person name="Tapia R."/>
            <person name="Schmutz J."/>
            <person name="Larimer F."/>
            <person name="Land M."/>
            <person name="Hauser L."/>
            <person name="Kyrpides N."/>
            <person name="Mikhailova N."/>
            <person name="Bryant D.A."/>
            <person name="Hanada S."/>
            <person name="Tsukatani Y."/>
            <person name="Richardson P."/>
        </authorList>
    </citation>
    <scope>NUCLEOTIDE SEQUENCE [LARGE SCALE GENOMIC DNA]</scope>
    <source>
        <strain evidence="3">DSM 13941 / HLO8</strain>
    </source>
</reference>
<dbReference type="InterPro" id="IPR002740">
    <property type="entry name" value="EVE_domain"/>
</dbReference>
<accession>A7NLQ4</accession>
<dbReference type="eggNOG" id="COG2947">
    <property type="taxonomic scope" value="Bacteria"/>
</dbReference>
<gene>
    <name evidence="2" type="ordered locus">Rcas_2368</name>
</gene>
<evidence type="ECO:0000313" key="2">
    <source>
        <dbReference type="EMBL" id="ABU58450.1"/>
    </source>
</evidence>
<feature type="domain" description="EVE" evidence="1">
    <location>
        <begin position="4"/>
        <end position="134"/>
    </location>
</feature>
<dbReference type="Proteomes" id="UP000000263">
    <property type="component" value="Chromosome"/>
</dbReference>
<protein>
    <recommendedName>
        <fullName evidence="1">EVE domain-containing protein</fullName>
    </recommendedName>
</protein>
<dbReference type="InterPro" id="IPR015947">
    <property type="entry name" value="PUA-like_sf"/>
</dbReference>
<dbReference type="SUPFAM" id="SSF88697">
    <property type="entry name" value="PUA domain-like"/>
    <property type="match status" value="1"/>
</dbReference>
<dbReference type="KEGG" id="rca:Rcas_2368"/>
<dbReference type="AlphaFoldDB" id="A7NLQ4"/>
<dbReference type="Pfam" id="PF01878">
    <property type="entry name" value="EVE"/>
    <property type="match status" value="1"/>
</dbReference>
<dbReference type="RefSeq" id="WP_012120874.1">
    <property type="nucleotide sequence ID" value="NC_009767.1"/>
</dbReference>
<dbReference type="HOGENOM" id="CLU_041799_2_1_0"/>
<keyword evidence="3" id="KW-1185">Reference proteome</keyword>
<dbReference type="PANTHER" id="PTHR14087:SF7">
    <property type="entry name" value="THYMOCYTE NUCLEAR PROTEIN 1"/>
    <property type="match status" value="1"/>
</dbReference>
<evidence type="ECO:0000259" key="1">
    <source>
        <dbReference type="Pfam" id="PF01878"/>
    </source>
</evidence>
<dbReference type="STRING" id="383372.Rcas_2368"/>